<dbReference type="Gene3D" id="1.10.8.60">
    <property type="match status" value="1"/>
</dbReference>
<keyword evidence="4" id="KW-0902">Two-component regulatory system</keyword>
<dbReference type="Pfam" id="PF00158">
    <property type="entry name" value="Sigma54_activat"/>
    <property type="match status" value="1"/>
</dbReference>
<keyword evidence="3" id="KW-0067">ATP-binding</keyword>
<dbReference type="InterPro" id="IPR058031">
    <property type="entry name" value="AAA_lid_NorR"/>
</dbReference>
<keyword evidence="6" id="KW-0238">DNA-binding</keyword>
<evidence type="ECO:0000256" key="3">
    <source>
        <dbReference type="ARBA" id="ARBA00022840"/>
    </source>
</evidence>
<dbReference type="EMBL" id="FOWR01000042">
    <property type="protein sequence ID" value="SFQ12554.1"/>
    <property type="molecule type" value="Genomic_DNA"/>
</dbReference>
<dbReference type="InterPro" id="IPR003593">
    <property type="entry name" value="AAA+_ATPase"/>
</dbReference>
<protein>
    <submittedName>
        <fullName evidence="11">Two-component system, NtrC family, C4-dicarboxylate transport response regulator DctD</fullName>
    </submittedName>
</protein>
<organism evidence="11 12">
    <name type="scientific">Enterovibrio norvegicus DSM 15893</name>
    <dbReference type="NCBI Taxonomy" id="1121869"/>
    <lineage>
        <taxon>Bacteria</taxon>
        <taxon>Pseudomonadati</taxon>
        <taxon>Pseudomonadota</taxon>
        <taxon>Gammaproteobacteria</taxon>
        <taxon>Vibrionales</taxon>
        <taxon>Vibrionaceae</taxon>
        <taxon>Enterovibrio</taxon>
    </lineage>
</organism>
<evidence type="ECO:0000256" key="8">
    <source>
        <dbReference type="PROSITE-ProRule" id="PRU00169"/>
    </source>
</evidence>
<dbReference type="InterPro" id="IPR011006">
    <property type="entry name" value="CheY-like_superfamily"/>
</dbReference>
<dbReference type="Pfam" id="PF25601">
    <property type="entry name" value="AAA_lid_14"/>
    <property type="match status" value="1"/>
</dbReference>
<dbReference type="GO" id="GO:0043565">
    <property type="term" value="F:sequence-specific DNA binding"/>
    <property type="evidence" value="ECO:0007669"/>
    <property type="project" value="InterPro"/>
</dbReference>
<dbReference type="PROSITE" id="PS50110">
    <property type="entry name" value="RESPONSE_REGULATORY"/>
    <property type="match status" value="1"/>
</dbReference>
<dbReference type="InterPro" id="IPR025662">
    <property type="entry name" value="Sigma_54_int_dom_ATP-bd_1"/>
</dbReference>
<dbReference type="PROSITE" id="PS00688">
    <property type="entry name" value="SIGMA54_INTERACT_3"/>
    <property type="match status" value="1"/>
</dbReference>
<name>A0A1I5VYF6_9GAMM</name>
<dbReference type="Proteomes" id="UP000182692">
    <property type="component" value="Unassembled WGS sequence"/>
</dbReference>
<dbReference type="InterPro" id="IPR025943">
    <property type="entry name" value="Sigma_54_int_dom_ATP-bd_2"/>
</dbReference>
<dbReference type="PROSITE" id="PS50045">
    <property type="entry name" value="SIGMA54_INTERACT_4"/>
    <property type="match status" value="1"/>
</dbReference>
<evidence type="ECO:0000313" key="11">
    <source>
        <dbReference type="EMBL" id="SFQ12554.1"/>
    </source>
</evidence>
<dbReference type="PANTHER" id="PTHR32071">
    <property type="entry name" value="TRANSCRIPTIONAL REGULATORY PROTEIN"/>
    <property type="match status" value="1"/>
</dbReference>
<dbReference type="OrthoDB" id="9804019at2"/>
<dbReference type="SUPFAM" id="SSF52540">
    <property type="entry name" value="P-loop containing nucleoside triphosphate hydrolases"/>
    <property type="match status" value="1"/>
</dbReference>
<dbReference type="GeneID" id="35873379"/>
<evidence type="ECO:0000256" key="4">
    <source>
        <dbReference type="ARBA" id="ARBA00023012"/>
    </source>
</evidence>
<dbReference type="SUPFAM" id="SSF46689">
    <property type="entry name" value="Homeodomain-like"/>
    <property type="match status" value="1"/>
</dbReference>
<reference evidence="11 12" key="1">
    <citation type="submission" date="2016-10" db="EMBL/GenBank/DDBJ databases">
        <authorList>
            <person name="de Groot N.N."/>
        </authorList>
    </citation>
    <scope>NUCLEOTIDE SEQUENCE [LARGE SCALE GENOMIC DNA]</scope>
    <source>
        <strain evidence="11 12">DSM 15893</strain>
    </source>
</reference>
<dbReference type="InterPro" id="IPR027417">
    <property type="entry name" value="P-loop_NTPase"/>
</dbReference>
<accession>A0A1I5VYF6</accession>
<dbReference type="InterPro" id="IPR002197">
    <property type="entry name" value="HTH_Fis"/>
</dbReference>
<keyword evidence="2" id="KW-0547">Nucleotide-binding</keyword>
<dbReference type="Gene3D" id="1.10.10.60">
    <property type="entry name" value="Homeodomain-like"/>
    <property type="match status" value="1"/>
</dbReference>
<dbReference type="RefSeq" id="WP_074928423.1">
    <property type="nucleotide sequence ID" value="NZ_FOWR01000042.1"/>
</dbReference>
<dbReference type="SMART" id="SM00382">
    <property type="entry name" value="AAA"/>
    <property type="match status" value="1"/>
</dbReference>
<dbReference type="FunFam" id="3.40.50.2300:FF:000018">
    <property type="entry name" value="DNA-binding transcriptional regulator NtrC"/>
    <property type="match status" value="1"/>
</dbReference>
<keyword evidence="7" id="KW-0804">Transcription</keyword>
<keyword evidence="5" id="KW-0805">Transcription regulation</keyword>
<dbReference type="InterPro" id="IPR001789">
    <property type="entry name" value="Sig_transdc_resp-reg_receiver"/>
</dbReference>
<feature type="domain" description="Response regulatory" evidence="10">
    <location>
        <begin position="5"/>
        <end position="119"/>
    </location>
</feature>
<dbReference type="PANTHER" id="PTHR32071:SF57">
    <property type="entry name" value="C4-DICARBOXYLATE TRANSPORT TRANSCRIPTIONAL REGULATORY PROTEIN DCTD"/>
    <property type="match status" value="1"/>
</dbReference>
<dbReference type="GO" id="GO:0000160">
    <property type="term" value="P:phosphorelay signal transduction system"/>
    <property type="evidence" value="ECO:0007669"/>
    <property type="project" value="UniProtKB-KW"/>
</dbReference>
<evidence type="ECO:0000256" key="1">
    <source>
        <dbReference type="ARBA" id="ARBA00022553"/>
    </source>
</evidence>
<evidence type="ECO:0000256" key="5">
    <source>
        <dbReference type="ARBA" id="ARBA00023015"/>
    </source>
</evidence>
<evidence type="ECO:0000256" key="6">
    <source>
        <dbReference type="ARBA" id="ARBA00023125"/>
    </source>
</evidence>
<evidence type="ECO:0000259" key="9">
    <source>
        <dbReference type="PROSITE" id="PS50045"/>
    </source>
</evidence>
<dbReference type="AlphaFoldDB" id="A0A1I5VYF6"/>
<evidence type="ECO:0000313" key="12">
    <source>
        <dbReference type="Proteomes" id="UP000182692"/>
    </source>
</evidence>
<dbReference type="Gene3D" id="3.40.50.300">
    <property type="entry name" value="P-loop containing nucleotide triphosphate hydrolases"/>
    <property type="match status" value="1"/>
</dbReference>
<dbReference type="SMART" id="SM00448">
    <property type="entry name" value="REC"/>
    <property type="match status" value="1"/>
</dbReference>
<evidence type="ECO:0000256" key="2">
    <source>
        <dbReference type="ARBA" id="ARBA00022741"/>
    </source>
</evidence>
<dbReference type="GO" id="GO:0005524">
    <property type="term" value="F:ATP binding"/>
    <property type="evidence" value="ECO:0007669"/>
    <property type="project" value="UniProtKB-KW"/>
</dbReference>
<dbReference type="InterPro" id="IPR002078">
    <property type="entry name" value="Sigma_54_int"/>
</dbReference>
<dbReference type="Gene3D" id="3.40.50.2300">
    <property type="match status" value="1"/>
</dbReference>
<dbReference type="InterPro" id="IPR025944">
    <property type="entry name" value="Sigma_54_int_dom_CS"/>
</dbReference>
<dbReference type="FunFam" id="3.40.50.300:FF:000006">
    <property type="entry name" value="DNA-binding transcriptional regulator NtrC"/>
    <property type="match status" value="1"/>
</dbReference>
<sequence>MSQASVVLVEDDTALRESLTEILELQDFSVTAFSSADQALPTLQYNSHCVVISDIRMPNMDGITFLKHLQQLDAELPVILISGHADIETALACIKLGAFDFVEKPLRPEHLLGLTTKAMQHRLLTLENRRLRQNTPQHVSLDEVLIGQSDAMQKLKQRLITLANADVNIVINGETGTGKEKVARALHNESVRKEKPFVAINCGAMPENLIESELFGHEAGSFTGASKKRIGKIEHASGGTLFLDEIESMPLSAQIRLLRVLQEGELERVGSNQTVRVDLKVLAAAKGDLFALSQREAFRQDLYYRLNVASIDIPPLRERKTDIPLLLSHFIHEAEQRLGQKAPPLTSVHFQHLMIHDWPGNVRELMNESDRIVLGISDLIFTGNPASCQSLSHQLAQFELSVLHHMLLLCKGHIGEAAEHLDIPRKTLYLRMKKYGIKKDNYLNNDEESAE</sequence>
<gene>
    <name evidence="11" type="ORF">SAMN03084138_04118</name>
</gene>
<dbReference type="InterPro" id="IPR009057">
    <property type="entry name" value="Homeodomain-like_sf"/>
</dbReference>
<feature type="domain" description="Sigma-54 factor interaction" evidence="9">
    <location>
        <begin position="145"/>
        <end position="374"/>
    </location>
</feature>
<evidence type="ECO:0000259" key="10">
    <source>
        <dbReference type="PROSITE" id="PS50110"/>
    </source>
</evidence>
<dbReference type="STRING" id="1121869.SAMN03084138_04118"/>
<keyword evidence="1 8" id="KW-0597">Phosphoprotein</keyword>
<dbReference type="GO" id="GO:0006355">
    <property type="term" value="P:regulation of DNA-templated transcription"/>
    <property type="evidence" value="ECO:0007669"/>
    <property type="project" value="InterPro"/>
</dbReference>
<feature type="modified residue" description="4-aspartylphosphate" evidence="8">
    <location>
        <position position="54"/>
    </location>
</feature>
<dbReference type="CDD" id="cd00009">
    <property type="entry name" value="AAA"/>
    <property type="match status" value="1"/>
</dbReference>
<evidence type="ECO:0000256" key="7">
    <source>
        <dbReference type="ARBA" id="ARBA00023163"/>
    </source>
</evidence>
<dbReference type="Pfam" id="PF02954">
    <property type="entry name" value="HTH_8"/>
    <property type="match status" value="1"/>
</dbReference>
<dbReference type="PROSITE" id="PS00676">
    <property type="entry name" value="SIGMA54_INTERACT_2"/>
    <property type="match status" value="1"/>
</dbReference>
<dbReference type="SUPFAM" id="SSF52172">
    <property type="entry name" value="CheY-like"/>
    <property type="match status" value="1"/>
</dbReference>
<dbReference type="Pfam" id="PF00072">
    <property type="entry name" value="Response_reg"/>
    <property type="match status" value="1"/>
</dbReference>
<proteinExistence type="predicted"/>
<dbReference type="PROSITE" id="PS00675">
    <property type="entry name" value="SIGMA54_INTERACT_1"/>
    <property type="match status" value="1"/>
</dbReference>